<proteinExistence type="predicted"/>
<evidence type="ECO:0000256" key="1">
    <source>
        <dbReference type="SAM" id="MobiDB-lite"/>
    </source>
</evidence>
<feature type="domain" description="Ribonuclease H1 N-terminal" evidence="2">
    <location>
        <begin position="193"/>
        <end position="232"/>
    </location>
</feature>
<feature type="compositionally biased region" description="Polar residues" evidence="1">
    <location>
        <begin position="74"/>
        <end position="96"/>
    </location>
</feature>
<dbReference type="Pfam" id="PF01693">
    <property type="entry name" value="Cauli_VI"/>
    <property type="match status" value="1"/>
</dbReference>
<feature type="region of interest" description="Disordered" evidence="1">
    <location>
        <begin position="1"/>
        <end position="21"/>
    </location>
</feature>
<gene>
    <name evidence="3" type="ORF">ARMOST_02953</name>
</gene>
<evidence type="ECO:0000259" key="2">
    <source>
        <dbReference type="Pfam" id="PF01693"/>
    </source>
</evidence>
<dbReference type="OrthoDB" id="3270804at2759"/>
<dbReference type="Gene3D" id="3.40.970.10">
    <property type="entry name" value="Ribonuclease H1, N-terminal domain"/>
    <property type="match status" value="1"/>
</dbReference>
<dbReference type="AlphaFoldDB" id="A0A284QT37"/>
<dbReference type="InterPro" id="IPR011320">
    <property type="entry name" value="RNase_H1_N"/>
</dbReference>
<feature type="region of interest" description="Disordered" evidence="1">
    <location>
        <begin position="71"/>
        <end position="99"/>
    </location>
</feature>
<reference evidence="4" key="1">
    <citation type="journal article" date="2017" name="Nat. Ecol. Evol.">
        <title>Genome expansion and lineage-specific genetic innovations in the forest pathogenic fungi Armillaria.</title>
        <authorList>
            <person name="Sipos G."/>
            <person name="Prasanna A.N."/>
            <person name="Walter M.C."/>
            <person name="O'Connor E."/>
            <person name="Balint B."/>
            <person name="Krizsan K."/>
            <person name="Kiss B."/>
            <person name="Hess J."/>
            <person name="Varga T."/>
            <person name="Slot J."/>
            <person name="Riley R."/>
            <person name="Boka B."/>
            <person name="Rigling D."/>
            <person name="Barry K."/>
            <person name="Lee J."/>
            <person name="Mihaltcheva S."/>
            <person name="LaButti K."/>
            <person name="Lipzen A."/>
            <person name="Waldron R."/>
            <person name="Moloney N.M."/>
            <person name="Sperisen C."/>
            <person name="Kredics L."/>
            <person name="Vagvoelgyi C."/>
            <person name="Patrignani A."/>
            <person name="Fitzpatrick D."/>
            <person name="Nagy I."/>
            <person name="Doyle S."/>
            <person name="Anderson J.B."/>
            <person name="Grigoriev I.V."/>
            <person name="Gueldener U."/>
            <person name="Muensterkoetter M."/>
            <person name="Nagy L.G."/>
        </authorList>
    </citation>
    <scope>NUCLEOTIDE SEQUENCE [LARGE SCALE GENOMIC DNA]</scope>
    <source>
        <strain evidence="4">C18/9</strain>
    </source>
</reference>
<name>A0A284QT37_ARMOS</name>
<accession>A0A284QT37</accession>
<evidence type="ECO:0000313" key="4">
    <source>
        <dbReference type="Proteomes" id="UP000219338"/>
    </source>
</evidence>
<evidence type="ECO:0000313" key="3">
    <source>
        <dbReference type="EMBL" id="SJK99645.1"/>
    </source>
</evidence>
<dbReference type="EMBL" id="FUEG01000002">
    <property type="protein sequence ID" value="SJK99645.1"/>
    <property type="molecule type" value="Genomic_DNA"/>
</dbReference>
<protein>
    <recommendedName>
        <fullName evidence="2">Ribonuclease H1 N-terminal domain-containing protein</fullName>
    </recommendedName>
</protein>
<keyword evidence="4" id="KW-1185">Reference proteome</keyword>
<dbReference type="InterPro" id="IPR009027">
    <property type="entry name" value="Ribosomal_bL9/RNase_H1_N"/>
</dbReference>
<dbReference type="Proteomes" id="UP000219338">
    <property type="component" value="Unassembled WGS sequence"/>
</dbReference>
<dbReference type="SUPFAM" id="SSF55658">
    <property type="entry name" value="L9 N-domain-like"/>
    <property type="match status" value="1"/>
</dbReference>
<organism evidence="3 4">
    <name type="scientific">Armillaria ostoyae</name>
    <name type="common">Armillaria root rot fungus</name>
    <dbReference type="NCBI Taxonomy" id="47428"/>
    <lineage>
        <taxon>Eukaryota</taxon>
        <taxon>Fungi</taxon>
        <taxon>Dikarya</taxon>
        <taxon>Basidiomycota</taxon>
        <taxon>Agaricomycotina</taxon>
        <taxon>Agaricomycetes</taxon>
        <taxon>Agaricomycetidae</taxon>
        <taxon>Agaricales</taxon>
        <taxon>Marasmiineae</taxon>
        <taxon>Physalacriaceae</taxon>
        <taxon>Armillaria</taxon>
    </lineage>
</organism>
<sequence length="255" mass="27755">MGSNSPSSVSSLTDSMHGTLSNPHTPKKLYTCYHQASSMATASSNVNEPLPDGCEITVTKKTMKTVTTTTMTTRRSATPQSASGTKMQNKGQFQTPPSTPLCGKAVKRSTMPLLPHTPAAHTPASHAMFAPSSGCSTPDTRAPFPTGLRYSSPASPTITKRATVSIFGPIRYHIPHLDTIVHPPYVDPPPKTWYAVTVGQDVGIFNDWLLVEELTNNVTGTCQKGYKSFHEALRRYCGYRQLPVLDRELRSSKDM</sequence>
<dbReference type="InterPro" id="IPR037056">
    <property type="entry name" value="RNase_H1_N_sf"/>
</dbReference>